<dbReference type="EMBL" id="MEAU01000015">
    <property type="protein sequence ID" value="OJA47539.1"/>
    <property type="molecule type" value="Genomic_DNA"/>
</dbReference>
<proteinExistence type="predicted"/>
<sequence length="64" mass="6633">MRPGHPRSGRCPGPEAAWALYKRLTALNISAALVDQAGSLATLADGETTANPIDLLPAFSTVTV</sequence>
<gene>
    <name evidence="1" type="ORF">BGV66_12305</name>
</gene>
<accession>A0ABD6Q4R4</accession>
<name>A0ABD6Q4R4_9BURK</name>
<reference evidence="2" key="1">
    <citation type="submission" date="2016-08" db="EMBL/GenBank/DDBJ databases">
        <title>Population biology and virulence potential of Burkholderia ubonensis.</title>
        <authorList>
            <person name="Price E.P."/>
            <person name="Currie B.J."/>
            <person name="Wagner D.M."/>
        </authorList>
    </citation>
    <scope>NUCLEOTIDE SEQUENCE [LARGE SCALE GENOMIC DNA]</scope>
    <source>
        <strain evidence="2">MSMB0103</strain>
    </source>
</reference>
<organism evidence="1 2">
    <name type="scientific">Burkholderia ubonensis</name>
    <dbReference type="NCBI Taxonomy" id="101571"/>
    <lineage>
        <taxon>Bacteria</taxon>
        <taxon>Pseudomonadati</taxon>
        <taxon>Pseudomonadota</taxon>
        <taxon>Betaproteobacteria</taxon>
        <taxon>Burkholderiales</taxon>
        <taxon>Burkholderiaceae</taxon>
        <taxon>Burkholderia</taxon>
        <taxon>Burkholderia cepacia complex</taxon>
    </lineage>
</organism>
<evidence type="ECO:0000313" key="1">
    <source>
        <dbReference type="EMBL" id="OJA47539.1"/>
    </source>
</evidence>
<protein>
    <submittedName>
        <fullName evidence="1">Uncharacterized protein</fullName>
    </submittedName>
</protein>
<comment type="caution">
    <text evidence="1">The sequence shown here is derived from an EMBL/GenBank/DDBJ whole genome shotgun (WGS) entry which is preliminary data.</text>
</comment>
<dbReference type="Proteomes" id="UP000183667">
    <property type="component" value="Unassembled WGS sequence"/>
</dbReference>
<dbReference type="AlphaFoldDB" id="A0ABD6Q4R4"/>
<evidence type="ECO:0000313" key="2">
    <source>
        <dbReference type="Proteomes" id="UP000183667"/>
    </source>
</evidence>